<dbReference type="InterPro" id="IPR013098">
    <property type="entry name" value="Ig_I-set"/>
</dbReference>
<dbReference type="InterPro" id="IPR003599">
    <property type="entry name" value="Ig_sub"/>
</dbReference>
<dbReference type="SMART" id="SM00409">
    <property type="entry name" value="IG"/>
    <property type="match status" value="1"/>
</dbReference>
<organism evidence="5 6">
    <name type="scientific">Adineta steineri</name>
    <dbReference type="NCBI Taxonomy" id="433720"/>
    <lineage>
        <taxon>Eukaryota</taxon>
        <taxon>Metazoa</taxon>
        <taxon>Spiralia</taxon>
        <taxon>Gnathifera</taxon>
        <taxon>Rotifera</taxon>
        <taxon>Eurotatoria</taxon>
        <taxon>Bdelloidea</taxon>
        <taxon>Adinetida</taxon>
        <taxon>Adinetidae</taxon>
        <taxon>Adineta</taxon>
    </lineage>
</organism>
<dbReference type="PANTHER" id="PTHR14340">
    <property type="entry name" value="MICROFIBRIL-ASSOCIATED GLYCOPROTEIN 3"/>
    <property type="match status" value="1"/>
</dbReference>
<dbReference type="SUPFAM" id="SSF49265">
    <property type="entry name" value="Fibronectin type III"/>
    <property type="match status" value="1"/>
</dbReference>
<dbReference type="Proteomes" id="UP000663881">
    <property type="component" value="Unassembled WGS sequence"/>
</dbReference>
<evidence type="ECO:0000313" key="6">
    <source>
        <dbReference type="Proteomes" id="UP000663881"/>
    </source>
</evidence>
<feature type="non-terminal residue" evidence="5">
    <location>
        <position position="425"/>
    </location>
</feature>
<dbReference type="SMART" id="SM00060">
    <property type="entry name" value="FN3"/>
    <property type="match status" value="1"/>
</dbReference>
<dbReference type="Pfam" id="PF07679">
    <property type="entry name" value="I-set"/>
    <property type="match status" value="2"/>
</dbReference>
<protein>
    <recommendedName>
        <fullName evidence="4">Ig-like domain-containing protein</fullName>
    </recommendedName>
</protein>
<feature type="region of interest" description="Disordered" evidence="3">
    <location>
        <begin position="147"/>
        <end position="194"/>
    </location>
</feature>
<evidence type="ECO:0000313" key="5">
    <source>
        <dbReference type="EMBL" id="CAF3955598.1"/>
    </source>
</evidence>
<evidence type="ECO:0000256" key="2">
    <source>
        <dbReference type="ARBA" id="ARBA00023319"/>
    </source>
</evidence>
<accession>A0A819L4Z5</accession>
<sequence>MVILNEGNVYKLKLKSIGLKDAGEIAFQCGDLKDRCKIFVKESKKPPRIDATRFGKSVTIKAGRPLDLEIPYDAYPAPTMVWLKDGKPVQPGDGSSCQTSIDAKRCKLNIEKSKRGDTGKYELILKNAKGEVKIPIDVTVLDIERGTREPAGEVNEDNTSLQGEGEPLEETNGTTLAKNSYDEPSAPGKLEISDWNKDRGDLEWQALDKDSGVFVEKYIIKRREKGLTDLSENGEVEFRVKAVNKAGESEPSSTTGRVKITEYPNGRAPTFVKKLTDTSAPLNREATFTIEFDANPAPEVKWFRNGLELITGGRCRITTNADESKSILTFTETWERDNNSKISCEIVNPLGRDTCDAVFHVKTPPKLTREPEEQRVPLGDTLKVKIPISGKGPFKFQVNKDGQSLANDDRVRIQEFDDFIVVTIP</sequence>
<keyword evidence="1" id="KW-0677">Repeat</keyword>
<dbReference type="Gene3D" id="2.60.40.10">
    <property type="entry name" value="Immunoglobulins"/>
    <property type="match status" value="4"/>
</dbReference>
<dbReference type="InterPro" id="IPR036116">
    <property type="entry name" value="FN3_sf"/>
</dbReference>
<reference evidence="5" key="1">
    <citation type="submission" date="2021-02" db="EMBL/GenBank/DDBJ databases">
        <authorList>
            <person name="Nowell W R."/>
        </authorList>
    </citation>
    <scope>NUCLEOTIDE SEQUENCE</scope>
</reference>
<dbReference type="FunFam" id="2.60.40.10:FF:000031">
    <property type="entry name" value="Myosin-binding protein C, slow type"/>
    <property type="match status" value="1"/>
</dbReference>
<dbReference type="CDD" id="cd00063">
    <property type="entry name" value="FN3"/>
    <property type="match status" value="1"/>
</dbReference>
<dbReference type="AlphaFoldDB" id="A0A819L4Z5"/>
<proteinExistence type="predicted"/>
<comment type="caution">
    <text evidence="5">The sequence shown here is derived from an EMBL/GenBank/DDBJ whole genome shotgun (WGS) entry which is preliminary data.</text>
</comment>
<evidence type="ECO:0000256" key="1">
    <source>
        <dbReference type="ARBA" id="ARBA00022737"/>
    </source>
</evidence>
<name>A0A819L4Z5_9BILA</name>
<evidence type="ECO:0000256" key="3">
    <source>
        <dbReference type="SAM" id="MobiDB-lite"/>
    </source>
</evidence>
<keyword evidence="2" id="KW-0393">Immunoglobulin domain</keyword>
<dbReference type="InterPro" id="IPR007110">
    <property type="entry name" value="Ig-like_dom"/>
</dbReference>
<gene>
    <name evidence="5" type="ORF">OKA104_LOCUS27219</name>
</gene>
<feature type="domain" description="Ig-like" evidence="4">
    <location>
        <begin position="47"/>
        <end position="139"/>
    </location>
</feature>
<dbReference type="InterPro" id="IPR013783">
    <property type="entry name" value="Ig-like_fold"/>
</dbReference>
<dbReference type="InterPro" id="IPR003961">
    <property type="entry name" value="FN3_dom"/>
</dbReference>
<feature type="domain" description="Ig-like" evidence="4">
    <location>
        <begin position="269"/>
        <end position="348"/>
    </location>
</feature>
<dbReference type="PROSITE" id="PS50835">
    <property type="entry name" value="IG_LIKE"/>
    <property type="match status" value="2"/>
</dbReference>
<evidence type="ECO:0000259" key="4">
    <source>
        <dbReference type="PROSITE" id="PS50835"/>
    </source>
</evidence>
<dbReference type="EMBL" id="CAJOAY010002474">
    <property type="protein sequence ID" value="CAF3955598.1"/>
    <property type="molecule type" value="Genomic_DNA"/>
</dbReference>
<dbReference type="InterPro" id="IPR036179">
    <property type="entry name" value="Ig-like_dom_sf"/>
</dbReference>
<dbReference type="SUPFAM" id="SSF48726">
    <property type="entry name" value="Immunoglobulin"/>
    <property type="match status" value="3"/>
</dbReference>
<dbReference type="PANTHER" id="PTHR14340:SF9">
    <property type="entry name" value="FIBRONECTIN TYPE-III DOMAIN-CONTAINING PROTEIN"/>
    <property type="match status" value="1"/>
</dbReference>